<evidence type="ECO:0000313" key="3">
    <source>
        <dbReference type="EMBL" id="OWA52436.1"/>
    </source>
</evidence>
<sequence length="181" mass="21160">MSTMFVKMNKEKKPRKNIQKERSRSASLASVDAVVNSKQNNIQSRVSLAQVHSSDFSVRSFLEMNGFNLESAKVYVRVDDTTIRGYLQKLSHRWKVWNRRWFVFDWRAGTLIYYKTNKEHGSAQVIPFRHILAVSSDSSSKSEPKFCLKTVQKTYLLMAPTPDVFRIWFDFLSLVIEQKDK</sequence>
<evidence type="ECO:0000313" key="4">
    <source>
        <dbReference type="Proteomes" id="UP000192578"/>
    </source>
</evidence>
<dbReference type="PANTHER" id="PTHR12156">
    <property type="entry name" value="PLECKSTRIN HOMOLOGY-LIKE DOMAIN, FAMILY B, MEMBER 3"/>
    <property type="match status" value="1"/>
</dbReference>
<dbReference type="AlphaFoldDB" id="A0A9X6NLC1"/>
<organism evidence="3 4">
    <name type="scientific">Hypsibius exemplaris</name>
    <name type="common">Freshwater tardigrade</name>
    <dbReference type="NCBI Taxonomy" id="2072580"/>
    <lineage>
        <taxon>Eukaryota</taxon>
        <taxon>Metazoa</taxon>
        <taxon>Ecdysozoa</taxon>
        <taxon>Tardigrada</taxon>
        <taxon>Eutardigrada</taxon>
        <taxon>Parachela</taxon>
        <taxon>Hypsibioidea</taxon>
        <taxon>Hypsibiidae</taxon>
        <taxon>Hypsibius</taxon>
    </lineage>
</organism>
<dbReference type="Pfam" id="PF00169">
    <property type="entry name" value="PH"/>
    <property type="match status" value="1"/>
</dbReference>
<evidence type="ECO:0000259" key="2">
    <source>
        <dbReference type="PROSITE" id="PS50003"/>
    </source>
</evidence>
<dbReference type="InterPro" id="IPR011993">
    <property type="entry name" value="PH-like_dom_sf"/>
</dbReference>
<dbReference type="PANTHER" id="PTHR12156:SF5">
    <property type="entry name" value="FI18040P1"/>
    <property type="match status" value="1"/>
</dbReference>
<dbReference type="Gene3D" id="2.30.29.30">
    <property type="entry name" value="Pleckstrin-homology domain (PH domain)/Phosphotyrosine-binding domain (PTB)"/>
    <property type="match status" value="1"/>
</dbReference>
<proteinExistence type="predicted"/>
<protein>
    <recommendedName>
        <fullName evidence="2">PH domain-containing protein</fullName>
    </recommendedName>
</protein>
<dbReference type="InterPro" id="IPR001849">
    <property type="entry name" value="PH_domain"/>
</dbReference>
<accession>A0A9X6NLC1</accession>
<comment type="caution">
    <text evidence="3">The sequence shown here is derived from an EMBL/GenBank/DDBJ whole genome shotgun (WGS) entry which is preliminary data.</text>
</comment>
<dbReference type="SUPFAM" id="SSF50729">
    <property type="entry name" value="PH domain-like"/>
    <property type="match status" value="1"/>
</dbReference>
<reference evidence="4" key="1">
    <citation type="submission" date="2017-01" db="EMBL/GenBank/DDBJ databases">
        <title>Comparative genomics of anhydrobiosis in the tardigrade Hypsibius dujardini.</title>
        <authorList>
            <person name="Yoshida Y."/>
            <person name="Koutsovoulos G."/>
            <person name="Laetsch D."/>
            <person name="Stevens L."/>
            <person name="Kumar S."/>
            <person name="Horikawa D."/>
            <person name="Ishino K."/>
            <person name="Komine S."/>
            <person name="Tomita M."/>
            <person name="Blaxter M."/>
            <person name="Arakawa K."/>
        </authorList>
    </citation>
    <scope>NUCLEOTIDE SEQUENCE [LARGE SCALE GENOMIC DNA]</scope>
    <source>
        <strain evidence="4">Z151</strain>
    </source>
</reference>
<dbReference type="EMBL" id="MTYJ01000268">
    <property type="protein sequence ID" value="OWA52436.1"/>
    <property type="molecule type" value="Genomic_DNA"/>
</dbReference>
<evidence type="ECO:0000256" key="1">
    <source>
        <dbReference type="SAM" id="MobiDB-lite"/>
    </source>
</evidence>
<dbReference type="OrthoDB" id="6020705at2759"/>
<feature type="domain" description="PH" evidence="2">
    <location>
        <begin position="80"/>
        <end position="177"/>
    </location>
</feature>
<name>A0A9X6NLC1_HYPEX</name>
<dbReference type="SMART" id="SM00233">
    <property type="entry name" value="PH"/>
    <property type="match status" value="1"/>
</dbReference>
<gene>
    <name evidence="3" type="ORF">BV898_16891</name>
</gene>
<dbReference type="Proteomes" id="UP000192578">
    <property type="component" value="Unassembled WGS sequence"/>
</dbReference>
<keyword evidence="4" id="KW-1185">Reference proteome</keyword>
<dbReference type="PROSITE" id="PS50003">
    <property type="entry name" value="PH_DOMAIN"/>
    <property type="match status" value="1"/>
</dbReference>
<dbReference type="InterPro" id="IPR052212">
    <property type="entry name" value="PH-like_domain"/>
</dbReference>
<feature type="region of interest" description="Disordered" evidence="1">
    <location>
        <begin position="1"/>
        <end position="24"/>
    </location>
</feature>